<dbReference type="GO" id="GO:0006425">
    <property type="term" value="P:glutaminyl-tRNA aminoacylation"/>
    <property type="evidence" value="ECO:0007669"/>
    <property type="project" value="InterPro"/>
</dbReference>
<evidence type="ECO:0000256" key="2">
    <source>
        <dbReference type="ARBA" id="ARBA00022490"/>
    </source>
</evidence>
<name>A0A0F9WGT6_9ZZZZ</name>
<dbReference type="InterPro" id="IPR004514">
    <property type="entry name" value="Gln-tRNA-synth"/>
</dbReference>
<dbReference type="FunFam" id="3.90.800.10:FF:000001">
    <property type="entry name" value="Glutamine--tRNA ligase"/>
    <property type="match status" value="1"/>
</dbReference>
<keyword evidence="6" id="KW-0648">Protein biosynthesis</keyword>
<dbReference type="NCBIfam" id="NF011291">
    <property type="entry name" value="PRK14703.1"/>
    <property type="match status" value="1"/>
</dbReference>
<dbReference type="HAMAP" id="MF_00126">
    <property type="entry name" value="Gln_tRNA_synth"/>
    <property type="match status" value="1"/>
</dbReference>
<dbReference type="PRINTS" id="PR00987">
    <property type="entry name" value="TRNASYNTHGLU"/>
</dbReference>
<dbReference type="EC" id="6.1.1.18" evidence="1"/>
<dbReference type="InterPro" id="IPR020061">
    <property type="entry name" value="Glu_tRNA_lig_a-bdl"/>
</dbReference>
<dbReference type="Gene3D" id="3.40.50.620">
    <property type="entry name" value="HUPs"/>
    <property type="match status" value="1"/>
</dbReference>
<dbReference type="InterPro" id="IPR011035">
    <property type="entry name" value="Ribosomal_bL25/Gln-tRNA_synth"/>
</dbReference>
<accession>A0A0F9WGT6</accession>
<dbReference type="GO" id="GO:0005829">
    <property type="term" value="C:cytosol"/>
    <property type="evidence" value="ECO:0007669"/>
    <property type="project" value="TreeGrafter"/>
</dbReference>
<feature type="region of interest" description="Disordered" evidence="9">
    <location>
        <begin position="1"/>
        <end position="24"/>
    </location>
</feature>
<dbReference type="GO" id="GO:0004819">
    <property type="term" value="F:glutamine-tRNA ligase activity"/>
    <property type="evidence" value="ECO:0007669"/>
    <property type="project" value="UniProtKB-EC"/>
</dbReference>
<dbReference type="InterPro" id="IPR001412">
    <property type="entry name" value="aa-tRNA-synth_I_CS"/>
</dbReference>
<sequence length="596" mass="67301">MTDASKTDHAEMPANADKIDSRGPSHFIRHMVDQDLAAGKHGGRVQTRFPPEPNGFLHIGHAKSICLNFGLAQSYLDAGYQGACNLRFDDTNPEKESQEYIDAIREDIRWLGFSWQGDVRYTSAYFQYLCDFAVELIRLGKAYVCSLTPEQAREYRGTLTEPGRDSPSRDRSIDDSLDLFARMRAGEFADGSYSLRAKIDMASPNINMRDPVIYRIRRIDHHQTGEAWKVYPMYDYAHCISDALEHVTHSLCTLEFEDHRPLYDWILQALPDESLNSACIALGNKTPDTDYVLPQQTEFARLNINYTVMSKRKLKELVELGLVSGWDDPRMPTLSGLRRRGFTPHSIRNFCDMIGMSRSESIVDVGMLEHSIREDLDTHAPRAMCVLRPLKVTLTNYPADKNEILQLPRHPKKDIGHRELPFGNELFIDRSDFEEVPPPGFKRLTTGSEVRLRGAYVIRCDEVVKDDAGEVVELRCSYDDQTLGQNPVGRKVKGVVHWVPAAAAVPAEVRIYDRLFLNENPDDKASGDFKNCLNPDSLQVLTGCLAEPSLASAAAEESFQFEREGYFCVDRVDSAPGKLVVNRTVSLRDSWAKISG</sequence>
<proteinExistence type="inferred from homology"/>
<dbReference type="InterPro" id="IPR000924">
    <property type="entry name" value="Glu/Gln-tRNA-synth"/>
</dbReference>
<dbReference type="Gene3D" id="1.10.1160.10">
    <property type="entry name" value="Glutamyl-trna Synthetase, Domain 2"/>
    <property type="match status" value="1"/>
</dbReference>
<dbReference type="AlphaFoldDB" id="A0A0F9WGT6"/>
<dbReference type="InterPro" id="IPR049437">
    <property type="entry name" value="tRNA-synt_1c_C2"/>
</dbReference>
<evidence type="ECO:0000256" key="8">
    <source>
        <dbReference type="ARBA" id="ARBA00048270"/>
    </source>
</evidence>
<comment type="catalytic activity">
    <reaction evidence="8">
        <text>tRNA(Gln) + L-glutamine + ATP = L-glutaminyl-tRNA(Gln) + AMP + diphosphate</text>
        <dbReference type="Rhea" id="RHEA:20121"/>
        <dbReference type="Rhea" id="RHEA-COMP:9662"/>
        <dbReference type="Rhea" id="RHEA-COMP:9681"/>
        <dbReference type="ChEBI" id="CHEBI:30616"/>
        <dbReference type="ChEBI" id="CHEBI:33019"/>
        <dbReference type="ChEBI" id="CHEBI:58359"/>
        <dbReference type="ChEBI" id="CHEBI:78442"/>
        <dbReference type="ChEBI" id="CHEBI:78521"/>
        <dbReference type="ChEBI" id="CHEBI:456215"/>
        <dbReference type="EC" id="6.1.1.18"/>
    </reaction>
</comment>
<feature type="compositionally biased region" description="Basic and acidic residues" evidence="9">
    <location>
        <begin position="1"/>
        <end position="23"/>
    </location>
</feature>
<comment type="caution">
    <text evidence="13">The sequence shown here is derived from an EMBL/GenBank/DDBJ whole genome shotgun (WGS) entry which is preliminary data.</text>
</comment>
<evidence type="ECO:0000256" key="6">
    <source>
        <dbReference type="ARBA" id="ARBA00022917"/>
    </source>
</evidence>
<protein>
    <recommendedName>
        <fullName evidence="1">glutamine--tRNA ligase</fullName>
        <ecNumber evidence="1">6.1.1.18</ecNumber>
    </recommendedName>
</protein>
<dbReference type="InterPro" id="IPR020059">
    <property type="entry name" value="Glu/Gln-tRNA-synth_Ib_codon-bd"/>
</dbReference>
<keyword evidence="5" id="KW-0067">ATP-binding</keyword>
<dbReference type="InterPro" id="IPR022861">
    <property type="entry name" value="Gln_tRNA_ligase_bac"/>
</dbReference>
<evidence type="ECO:0000256" key="1">
    <source>
        <dbReference type="ARBA" id="ARBA00012836"/>
    </source>
</evidence>
<keyword evidence="7" id="KW-0030">Aminoacyl-tRNA synthetase</keyword>
<organism evidence="13">
    <name type="scientific">marine sediment metagenome</name>
    <dbReference type="NCBI Taxonomy" id="412755"/>
    <lineage>
        <taxon>unclassified sequences</taxon>
        <taxon>metagenomes</taxon>
        <taxon>ecological metagenomes</taxon>
    </lineage>
</organism>
<dbReference type="Gene3D" id="3.90.800.10">
    <property type="entry name" value="Glutamyl-tRNA Synthetase, Domain 3"/>
    <property type="match status" value="1"/>
</dbReference>
<evidence type="ECO:0000256" key="3">
    <source>
        <dbReference type="ARBA" id="ARBA00022598"/>
    </source>
</evidence>
<feature type="domain" description="Glutamyl/glutaminyl-tRNA synthetase class Ib catalytic" evidence="10">
    <location>
        <begin position="294"/>
        <end position="369"/>
    </location>
</feature>
<dbReference type="Gene3D" id="2.40.240.10">
    <property type="entry name" value="Ribosomal Protein L25, Chain P"/>
    <property type="match status" value="2"/>
</dbReference>
<reference evidence="13" key="1">
    <citation type="journal article" date="2015" name="Nature">
        <title>Complex archaea that bridge the gap between prokaryotes and eukaryotes.</title>
        <authorList>
            <person name="Spang A."/>
            <person name="Saw J.H."/>
            <person name="Jorgensen S.L."/>
            <person name="Zaremba-Niedzwiedzka K."/>
            <person name="Martijn J."/>
            <person name="Lind A.E."/>
            <person name="van Eijk R."/>
            <person name="Schleper C."/>
            <person name="Guy L."/>
            <person name="Ettema T.J."/>
        </authorList>
    </citation>
    <scope>NUCLEOTIDE SEQUENCE</scope>
</reference>
<keyword evidence="2" id="KW-0963">Cytoplasm</keyword>
<dbReference type="Pfam" id="PF03950">
    <property type="entry name" value="tRNA-synt_1c_C"/>
    <property type="match status" value="1"/>
</dbReference>
<evidence type="ECO:0000259" key="11">
    <source>
        <dbReference type="Pfam" id="PF03950"/>
    </source>
</evidence>
<dbReference type="EMBL" id="LAZR01000002">
    <property type="protein sequence ID" value="KKO11713.1"/>
    <property type="molecule type" value="Genomic_DNA"/>
</dbReference>
<evidence type="ECO:0000256" key="9">
    <source>
        <dbReference type="SAM" id="MobiDB-lite"/>
    </source>
</evidence>
<evidence type="ECO:0000313" key="13">
    <source>
        <dbReference type="EMBL" id="KKO11713.1"/>
    </source>
</evidence>
<dbReference type="PANTHER" id="PTHR43097:SF5">
    <property type="entry name" value="GLUTAMATE--TRNA LIGASE"/>
    <property type="match status" value="1"/>
</dbReference>
<evidence type="ECO:0000256" key="7">
    <source>
        <dbReference type="ARBA" id="ARBA00023146"/>
    </source>
</evidence>
<gene>
    <name evidence="13" type="ORF">LCGC14_0012110</name>
</gene>
<dbReference type="GO" id="GO:0005524">
    <property type="term" value="F:ATP binding"/>
    <property type="evidence" value="ECO:0007669"/>
    <property type="project" value="UniProtKB-KW"/>
</dbReference>
<dbReference type="InterPro" id="IPR014729">
    <property type="entry name" value="Rossmann-like_a/b/a_fold"/>
</dbReference>
<dbReference type="Pfam" id="PF00749">
    <property type="entry name" value="tRNA-synt_1c"/>
    <property type="match status" value="2"/>
</dbReference>
<keyword evidence="4" id="KW-0547">Nucleotide-binding</keyword>
<dbReference type="SUPFAM" id="SSF50715">
    <property type="entry name" value="Ribosomal protein L25-like"/>
    <property type="match status" value="1"/>
</dbReference>
<evidence type="ECO:0000256" key="4">
    <source>
        <dbReference type="ARBA" id="ARBA00022741"/>
    </source>
</evidence>
<feature type="domain" description="Glutamyl/glutaminyl-tRNA synthetase class Ib anti-codon binding" evidence="11">
    <location>
        <begin position="380"/>
        <end position="479"/>
    </location>
</feature>
<feature type="domain" description="Glutamyl/glutaminyl-tRNA synthetase class Ib catalytic" evidence="10">
    <location>
        <begin position="45"/>
        <end position="271"/>
    </location>
</feature>
<dbReference type="SUPFAM" id="SSF52374">
    <property type="entry name" value="Nucleotidylyl transferase"/>
    <property type="match status" value="1"/>
</dbReference>
<evidence type="ECO:0000259" key="10">
    <source>
        <dbReference type="Pfam" id="PF00749"/>
    </source>
</evidence>
<dbReference type="PROSITE" id="PS00178">
    <property type="entry name" value="AA_TRNA_LIGASE_I"/>
    <property type="match status" value="1"/>
</dbReference>
<evidence type="ECO:0000259" key="12">
    <source>
        <dbReference type="Pfam" id="PF20974"/>
    </source>
</evidence>
<keyword evidence="3" id="KW-0436">Ligase</keyword>
<dbReference type="FunFam" id="1.10.1160.10:FF:000001">
    <property type="entry name" value="Glutamine--tRNA ligase"/>
    <property type="match status" value="1"/>
</dbReference>
<feature type="domain" description="tRNA synthetases class I (E and Q) anti-codon binding" evidence="12">
    <location>
        <begin position="495"/>
        <end position="570"/>
    </location>
</feature>
<dbReference type="NCBIfam" id="TIGR00440">
    <property type="entry name" value="glnS"/>
    <property type="match status" value="1"/>
</dbReference>
<evidence type="ECO:0000256" key="5">
    <source>
        <dbReference type="ARBA" id="ARBA00022840"/>
    </source>
</evidence>
<dbReference type="FunFam" id="3.40.50.620:FF:000037">
    <property type="entry name" value="Glutamine--tRNA ligase cytoplasmic"/>
    <property type="match status" value="1"/>
</dbReference>
<dbReference type="InterPro" id="IPR020056">
    <property type="entry name" value="Rbsml_bL25/Gln-tRNA_synth_N"/>
</dbReference>
<dbReference type="InterPro" id="IPR020058">
    <property type="entry name" value="Glu/Gln-tRNA-synth_Ib_cat-dom"/>
</dbReference>
<dbReference type="InterPro" id="IPR050132">
    <property type="entry name" value="Gln/Glu-tRNA_Ligase"/>
</dbReference>
<dbReference type="PANTHER" id="PTHR43097">
    <property type="entry name" value="GLUTAMINE-TRNA LIGASE"/>
    <property type="match status" value="1"/>
</dbReference>
<dbReference type="Pfam" id="PF20974">
    <property type="entry name" value="tRNA-synt_1c_C2"/>
    <property type="match status" value="1"/>
</dbReference>